<sequence length="419" mass="46845">MTSLEDLVIFPPDSFCFLAHRMGQYGVEGCPVLDPLPISQSMLAFLNLTSDASLYRQAYCVAPPTDDNCVFGYCPNGDIAGPLVRAATYVTNLCLSILVFYSPKGAKSAFWSQVLSIYAVLITCGIAILQASLTRFHAAIAVVLTGSPLSLYLFVYSVMSLWYRRHRLNGIVGDGQILPRTLILIAGALWTSMFIYVLSSGHVSHFAQESCTHQVPLSKSLWLFPIIFVAGLRKEYWLFFPIVGIFSLIVLSWIIAIILQRKTIWPPDERWQPRFGRTWSVMGRNYPFIHFISIVAIPTIYWMMTVELACLIAGSDQEFSLSFGQVMAAFVALQPLIGTLMLYPRFFRWFVDLTCVRAVCCCQCRRRQRAETGDAVALETMANPSTGHDMNENVKSQAATSIYKDSGPYSYALSSEVTQ</sequence>
<gene>
    <name evidence="2" type="ORF">QCA50_013299</name>
</gene>
<evidence type="ECO:0008006" key="4">
    <source>
        <dbReference type="Google" id="ProtNLM"/>
    </source>
</evidence>
<feature type="transmembrane region" description="Helical" evidence="1">
    <location>
        <begin position="177"/>
        <end position="198"/>
    </location>
</feature>
<accession>A0AAW0FX44</accession>
<keyword evidence="1" id="KW-0472">Membrane</keyword>
<dbReference type="EMBL" id="JASBNA010000030">
    <property type="protein sequence ID" value="KAK7683465.1"/>
    <property type="molecule type" value="Genomic_DNA"/>
</dbReference>
<feature type="transmembrane region" description="Helical" evidence="1">
    <location>
        <begin position="136"/>
        <end position="156"/>
    </location>
</feature>
<feature type="transmembrane region" description="Helical" evidence="1">
    <location>
        <begin position="109"/>
        <end position="130"/>
    </location>
</feature>
<protein>
    <recommendedName>
        <fullName evidence="4">G-protein coupled receptors family 2 profile 2 domain-containing protein</fullName>
    </recommendedName>
</protein>
<reference evidence="2 3" key="1">
    <citation type="submission" date="2022-09" db="EMBL/GenBank/DDBJ databases">
        <authorList>
            <person name="Palmer J.M."/>
        </authorList>
    </citation>
    <scope>NUCLEOTIDE SEQUENCE [LARGE SCALE GENOMIC DNA]</scope>
    <source>
        <strain evidence="2 3">DSM 7382</strain>
    </source>
</reference>
<feature type="transmembrane region" description="Helical" evidence="1">
    <location>
        <begin position="323"/>
        <end position="343"/>
    </location>
</feature>
<evidence type="ECO:0000313" key="2">
    <source>
        <dbReference type="EMBL" id="KAK7683465.1"/>
    </source>
</evidence>
<evidence type="ECO:0000313" key="3">
    <source>
        <dbReference type="Proteomes" id="UP001385951"/>
    </source>
</evidence>
<dbReference type="AlphaFoldDB" id="A0AAW0FX44"/>
<organism evidence="2 3">
    <name type="scientific">Cerrena zonata</name>
    <dbReference type="NCBI Taxonomy" id="2478898"/>
    <lineage>
        <taxon>Eukaryota</taxon>
        <taxon>Fungi</taxon>
        <taxon>Dikarya</taxon>
        <taxon>Basidiomycota</taxon>
        <taxon>Agaricomycotina</taxon>
        <taxon>Agaricomycetes</taxon>
        <taxon>Polyporales</taxon>
        <taxon>Cerrenaceae</taxon>
        <taxon>Cerrena</taxon>
    </lineage>
</organism>
<evidence type="ECO:0000256" key="1">
    <source>
        <dbReference type="SAM" id="Phobius"/>
    </source>
</evidence>
<dbReference type="Proteomes" id="UP001385951">
    <property type="component" value="Unassembled WGS sequence"/>
</dbReference>
<keyword evidence="1" id="KW-0812">Transmembrane</keyword>
<feature type="transmembrane region" description="Helical" evidence="1">
    <location>
        <begin position="236"/>
        <end position="260"/>
    </location>
</feature>
<feature type="transmembrane region" description="Helical" evidence="1">
    <location>
        <begin position="281"/>
        <end position="303"/>
    </location>
</feature>
<proteinExistence type="predicted"/>
<keyword evidence="1" id="KW-1133">Transmembrane helix</keyword>
<feature type="transmembrane region" description="Helical" evidence="1">
    <location>
        <begin position="83"/>
        <end position="102"/>
    </location>
</feature>
<name>A0AAW0FX44_9APHY</name>
<keyword evidence="3" id="KW-1185">Reference proteome</keyword>
<comment type="caution">
    <text evidence="2">The sequence shown here is derived from an EMBL/GenBank/DDBJ whole genome shotgun (WGS) entry which is preliminary data.</text>
</comment>